<keyword evidence="11" id="KW-1185">Reference proteome</keyword>
<dbReference type="RefSeq" id="XP_004511456.1">
    <property type="nucleotide sequence ID" value="XM_004511399.2"/>
</dbReference>
<dbReference type="GO" id="GO:0008270">
    <property type="term" value="F:zinc ion binding"/>
    <property type="evidence" value="ECO:0007669"/>
    <property type="project" value="UniProtKB-KW"/>
</dbReference>
<dbReference type="InterPro" id="IPR002867">
    <property type="entry name" value="IBR_dom"/>
</dbReference>
<evidence type="ECO:0000313" key="12">
    <source>
        <dbReference type="RefSeq" id="XP_004511456.1"/>
    </source>
</evidence>
<dbReference type="PANTHER" id="PTHR11685">
    <property type="entry name" value="RBR FAMILY RING FINGER AND IBR DOMAIN-CONTAINING"/>
    <property type="match status" value="1"/>
</dbReference>
<dbReference type="PROSITE" id="PS50089">
    <property type="entry name" value="ZF_RING_2"/>
    <property type="match status" value="1"/>
</dbReference>
<reference evidence="12" key="2">
    <citation type="submission" date="2025-08" db="UniProtKB">
        <authorList>
            <consortium name="RefSeq"/>
        </authorList>
    </citation>
    <scope>IDENTIFICATION</scope>
    <source>
        <tissue evidence="12">Etiolated seedlings</tissue>
    </source>
</reference>
<gene>
    <name evidence="12" type="primary">LOC101513330</name>
</gene>
<dbReference type="GO" id="GO:0004842">
    <property type="term" value="F:ubiquitin-protein transferase activity"/>
    <property type="evidence" value="ECO:0007669"/>
    <property type="project" value="InterPro"/>
</dbReference>
<comment type="cofactor">
    <cofactor evidence="1">
        <name>Zn(2+)</name>
        <dbReference type="ChEBI" id="CHEBI:29105"/>
    </cofactor>
</comment>
<keyword evidence="6 9" id="KW-0863">Zinc-finger</keyword>
<dbReference type="AlphaFoldDB" id="A0A1S2YXD8"/>
<evidence type="ECO:0000259" key="10">
    <source>
        <dbReference type="PROSITE" id="PS50089"/>
    </source>
</evidence>
<keyword evidence="5" id="KW-0479">Metal-binding</keyword>
<dbReference type="GeneID" id="101513330"/>
<dbReference type="InterPro" id="IPR017907">
    <property type="entry name" value="Znf_RING_CS"/>
</dbReference>
<dbReference type="PaxDb" id="3827-XP_004511456.1"/>
<organism evidence="11 12">
    <name type="scientific">Cicer arietinum</name>
    <name type="common">Chickpea</name>
    <name type="synonym">Garbanzo</name>
    <dbReference type="NCBI Taxonomy" id="3827"/>
    <lineage>
        <taxon>Eukaryota</taxon>
        <taxon>Viridiplantae</taxon>
        <taxon>Streptophyta</taxon>
        <taxon>Embryophyta</taxon>
        <taxon>Tracheophyta</taxon>
        <taxon>Spermatophyta</taxon>
        <taxon>Magnoliopsida</taxon>
        <taxon>eudicotyledons</taxon>
        <taxon>Gunneridae</taxon>
        <taxon>Pentapetalae</taxon>
        <taxon>rosids</taxon>
        <taxon>fabids</taxon>
        <taxon>Fabales</taxon>
        <taxon>Fabaceae</taxon>
        <taxon>Papilionoideae</taxon>
        <taxon>50 kb inversion clade</taxon>
        <taxon>NPAAA clade</taxon>
        <taxon>Hologalegina</taxon>
        <taxon>IRL clade</taxon>
        <taxon>Cicereae</taxon>
        <taxon>Cicer</taxon>
    </lineage>
</organism>
<comment type="function">
    <text evidence="2">Might act as an E3 ubiquitin-protein ligase, or as part of E3 complex, which accepts ubiquitin from specific E2 ubiquitin-conjugating enzymes and then transfers it to substrates.</text>
</comment>
<evidence type="ECO:0000256" key="6">
    <source>
        <dbReference type="ARBA" id="ARBA00022771"/>
    </source>
</evidence>
<dbReference type="eggNOG" id="KOG1812">
    <property type="taxonomic scope" value="Eukaryota"/>
</dbReference>
<dbReference type="Pfam" id="PF00097">
    <property type="entry name" value="zf-C3HC4"/>
    <property type="match status" value="1"/>
</dbReference>
<evidence type="ECO:0000256" key="7">
    <source>
        <dbReference type="ARBA" id="ARBA00022786"/>
    </source>
</evidence>
<evidence type="ECO:0000256" key="4">
    <source>
        <dbReference type="ARBA" id="ARBA00005884"/>
    </source>
</evidence>
<comment type="pathway">
    <text evidence="3">Protein modification; protein ubiquitination.</text>
</comment>
<dbReference type="Proteomes" id="UP000087171">
    <property type="component" value="Chromosome Ca8"/>
</dbReference>
<reference evidence="11" key="1">
    <citation type="journal article" date="2013" name="Nat. Biotechnol.">
        <title>Draft genome sequence of chickpea (Cicer arietinum) provides a resource for trait improvement.</title>
        <authorList>
            <person name="Varshney R.K."/>
            <person name="Song C."/>
            <person name="Saxena R.K."/>
            <person name="Azam S."/>
            <person name="Yu S."/>
            <person name="Sharpe A.G."/>
            <person name="Cannon S."/>
            <person name="Baek J."/>
            <person name="Rosen B.D."/>
            <person name="Tar'an B."/>
            <person name="Millan T."/>
            <person name="Zhang X."/>
            <person name="Ramsay L.D."/>
            <person name="Iwata A."/>
            <person name="Wang Y."/>
            <person name="Nelson W."/>
            <person name="Farmer A.D."/>
            <person name="Gaur P.M."/>
            <person name="Soderlund C."/>
            <person name="Penmetsa R.V."/>
            <person name="Xu C."/>
            <person name="Bharti A.K."/>
            <person name="He W."/>
            <person name="Winter P."/>
            <person name="Zhao S."/>
            <person name="Hane J.K."/>
            <person name="Carrasquilla-Garcia N."/>
            <person name="Condie J.A."/>
            <person name="Upadhyaya H.D."/>
            <person name="Luo M.C."/>
            <person name="Thudi M."/>
            <person name="Gowda C.L."/>
            <person name="Singh N.P."/>
            <person name="Lichtenzveig J."/>
            <person name="Gali K.K."/>
            <person name="Rubio J."/>
            <person name="Nadarajan N."/>
            <person name="Dolezel J."/>
            <person name="Bansal K.C."/>
            <person name="Xu X."/>
            <person name="Edwards D."/>
            <person name="Zhang G."/>
            <person name="Kahl G."/>
            <person name="Gil J."/>
            <person name="Singh K.B."/>
            <person name="Datta S.K."/>
            <person name="Jackson S.A."/>
            <person name="Wang J."/>
            <person name="Cook D.R."/>
        </authorList>
    </citation>
    <scope>NUCLEOTIDE SEQUENCE [LARGE SCALE GENOMIC DNA]</scope>
    <source>
        <strain evidence="11">cv. CDC Frontier</strain>
    </source>
</reference>
<dbReference type="InterPro" id="IPR031127">
    <property type="entry name" value="E3_UB_ligase_RBR"/>
</dbReference>
<dbReference type="CDD" id="cd22582">
    <property type="entry name" value="BRcat_RBR_unk"/>
    <property type="match status" value="1"/>
</dbReference>
<dbReference type="FunFam" id="3.30.40.10:FF:000230">
    <property type="entry name" value="RBR-type E3 ubiquitin transferase"/>
    <property type="match status" value="1"/>
</dbReference>
<feature type="domain" description="RING-type" evidence="10">
    <location>
        <begin position="179"/>
        <end position="225"/>
    </location>
</feature>
<evidence type="ECO:0000256" key="9">
    <source>
        <dbReference type="PROSITE-ProRule" id="PRU00175"/>
    </source>
</evidence>
<dbReference type="KEGG" id="cam:101513330"/>
<evidence type="ECO:0000256" key="2">
    <source>
        <dbReference type="ARBA" id="ARBA00003976"/>
    </source>
</evidence>
<name>A0A1S2YXD8_CICAR</name>
<keyword evidence="7" id="KW-0833">Ubl conjugation pathway</keyword>
<dbReference type="OrthoDB" id="1431934at2759"/>
<dbReference type="InterPro" id="IPR018957">
    <property type="entry name" value="Znf_C3HC4_RING-type"/>
</dbReference>
<comment type="similarity">
    <text evidence="4">Belongs to the RBR family. Ariadne subfamily.</text>
</comment>
<keyword evidence="8" id="KW-0862">Zinc</keyword>
<dbReference type="GO" id="GO:0016567">
    <property type="term" value="P:protein ubiquitination"/>
    <property type="evidence" value="ECO:0007669"/>
    <property type="project" value="UniProtKB-UniPathway"/>
</dbReference>
<dbReference type="STRING" id="3827.A0A1S2YXD8"/>
<dbReference type="Pfam" id="PF01485">
    <property type="entry name" value="IBR"/>
    <property type="match status" value="1"/>
</dbReference>
<dbReference type="UniPathway" id="UPA00143"/>
<dbReference type="InterPro" id="IPR001841">
    <property type="entry name" value="Znf_RING"/>
</dbReference>
<evidence type="ECO:0000256" key="1">
    <source>
        <dbReference type="ARBA" id="ARBA00001947"/>
    </source>
</evidence>
<evidence type="ECO:0000313" key="11">
    <source>
        <dbReference type="Proteomes" id="UP000087171"/>
    </source>
</evidence>
<evidence type="ECO:0000256" key="5">
    <source>
        <dbReference type="ARBA" id="ARBA00022723"/>
    </source>
</evidence>
<dbReference type="Gene3D" id="3.30.40.10">
    <property type="entry name" value="Zinc/RING finger domain, C3HC4 (zinc finger)"/>
    <property type="match status" value="1"/>
</dbReference>
<dbReference type="InterPro" id="IPR013083">
    <property type="entry name" value="Znf_RING/FYVE/PHD"/>
</dbReference>
<protein>
    <submittedName>
        <fullName evidence="12">Uncharacterized protein LOC101513330</fullName>
    </submittedName>
</protein>
<dbReference type="PROSITE" id="PS00518">
    <property type="entry name" value="ZF_RING_1"/>
    <property type="match status" value="1"/>
</dbReference>
<evidence type="ECO:0000256" key="8">
    <source>
        <dbReference type="ARBA" id="ARBA00022833"/>
    </source>
</evidence>
<dbReference type="SUPFAM" id="SSF57850">
    <property type="entry name" value="RING/U-box"/>
    <property type="match status" value="2"/>
</dbReference>
<proteinExistence type="inferred from homology"/>
<dbReference type="SMART" id="SM00647">
    <property type="entry name" value="IBR"/>
    <property type="match status" value="1"/>
</dbReference>
<sequence length="261" mass="29761">MEFLNSIKQVAGNLVTKVEDLFSLQLLRIFDANNSEILPLNDTWTNCPFKGCSVLLLNEGIEFVTNVECPSCHGLFCAQCNVPWHVGLTCQEFQFQRKHKCFAGDSQNHIPKKRKSFFEDCENDENNKNEKKKKKLSIITESNNQVVATLLLKLKGILKRSKYVPNYFGSFPQSPKSFCGICFDFIQEHCIAKGSTTCNHLFCANCISKHVATHLSQNIIKVYCPNPNCYGELKPRHLQHILPKEVIDRWESAILDSTTAW</sequence>
<evidence type="ECO:0000256" key="3">
    <source>
        <dbReference type="ARBA" id="ARBA00004906"/>
    </source>
</evidence>
<accession>A0A1S2YXD8</accession>